<evidence type="ECO:0008006" key="5">
    <source>
        <dbReference type="Google" id="ProtNLM"/>
    </source>
</evidence>
<evidence type="ECO:0000313" key="4">
    <source>
        <dbReference type="Proteomes" id="UP000190787"/>
    </source>
</evidence>
<proteinExistence type="predicted"/>
<comment type="caution">
    <text evidence="3">The sequence shown here is derived from an EMBL/GenBank/DDBJ whole genome shotgun (WGS) entry which is preliminary data.</text>
</comment>
<dbReference type="EMBL" id="MPZV01000003">
    <property type="protein sequence ID" value="OOY23380.1"/>
    <property type="molecule type" value="Genomic_DNA"/>
</dbReference>
<gene>
    <name evidence="3" type="ORF">BMI91_12830</name>
</gene>
<accession>A0ABX3MUL6</accession>
<evidence type="ECO:0000256" key="1">
    <source>
        <dbReference type="ARBA" id="ARBA00022679"/>
    </source>
</evidence>
<dbReference type="RefSeq" id="WP_078605214.1">
    <property type="nucleotide sequence ID" value="NZ_MPZV01000003.1"/>
</dbReference>
<keyword evidence="1" id="KW-0808">Transferase</keyword>
<dbReference type="Pfam" id="PF13692">
    <property type="entry name" value="Glyco_trans_1_4"/>
    <property type="match status" value="1"/>
</dbReference>
<reference evidence="3 4" key="1">
    <citation type="submission" date="2016-11" db="EMBL/GenBank/DDBJ databases">
        <title>A multilocus sequence analysis scheme for characterization of bacteria in the genus Thioclava.</title>
        <authorList>
            <person name="Liu Y."/>
            <person name="Shao Z."/>
        </authorList>
    </citation>
    <scope>NUCLEOTIDE SEQUENCE [LARGE SCALE GENOMIC DNA]</scope>
    <source>
        <strain evidence="3 4">TAW-CT134</strain>
    </source>
</reference>
<dbReference type="Gene3D" id="3.40.50.2000">
    <property type="entry name" value="Glycogen Phosphorylase B"/>
    <property type="match status" value="1"/>
</dbReference>
<dbReference type="Proteomes" id="UP000190787">
    <property type="component" value="Unassembled WGS sequence"/>
</dbReference>
<feature type="region of interest" description="Disordered" evidence="2">
    <location>
        <begin position="497"/>
        <end position="523"/>
    </location>
</feature>
<keyword evidence="4" id="KW-1185">Reference proteome</keyword>
<dbReference type="CDD" id="cd03809">
    <property type="entry name" value="GT4_MtfB-like"/>
    <property type="match status" value="1"/>
</dbReference>
<evidence type="ECO:0000313" key="3">
    <source>
        <dbReference type="EMBL" id="OOY23380.1"/>
    </source>
</evidence>
<dbReference type="PANTHER" id="PTHR46401">
    <property type="entry name" value="GLYCOSYLTRANSFERASE WBBK-RELATED"/>
    <property type="match status" value="1"/>
</dbReference>
<name>A0ABX3MUL6_9RHOB</name>
<organism evidence="3 4">
    <name type="scientific">Thioclava sediminum</name>
    <dbReference type="NCBI Taxonomy" id="1915319"/>
    <lineage>
        <taxon>Bacteria</taxon>
        <taxon>Pseudomonadati</taxon>
        <taxon>Pseudomonadota</taxon>
        <taxon>Alphaproteobacteria</taxon>
        <taxon>Rhodobacterales</taxon>
        <taxon>Paracoccaceae</taxon>
        <taxon>Thioclava</taxon>
    </lineage>
</organism>
<protein>
    <recommendedName>
        <fullName evidence="5">Glycosyltransferase</fullName>
    </recommendedName>
</protein>
<evidence type="ECO:0000256" key="2">
    <source>
        <dbReference type="SAM" id="MobiDB-lite"/>
    </source>
</evidence>
<dbReference type="SUPFAM" id="SSF53756">
    <property type="entry name" value="UDP-Glycosyltransferase/glycogen phosphorylase"/>
    <property type="match status" value="1"/>
</dbReference>
<sequence>MSDKLILIDLSTSYQFRHWRPMGILRVEHEVWRAFATRFGTRAVPAIYDEARGGFYRIPQAIFEEVIFRNGCQPEAPARASTAPRRWRSWARIGRFLWRARRRMRAVGQGGRYDEAETRLRRESAVAEELLRLSGEEYALMRHGLVALERVAPGIAPRIRALDALNHRAHYGLVHTVHDQICAERNRIAPEEVGEYVSAGGFWGDARYRAAYEMRAAHGWRLSYYIHDLIPILWGHVAEPTTRKTFPPALHWMLWGVDRVWTNSEVTRRDLLAHAARCGYPELQPEKVHVVTLGADAFRETASATDLAGLFAHRDLEPGGYVLMVGTQEPRKNHDFAYRLWRELAARRAGDIMPLVWVGQPGWSIGPLLEMVRADPGLPHGAIRILDDVDDAELQALYALCRYTIYPSHYEGWGLPVVESLLHGKPCLTSDAPALIEAAEGCAEAIGLFDGERWLARAEALMDDEAAYRAACAQAERFTPHRWADFRAALTAGFEAAGGDTSTRDPAWTHQSRQPIPYREDAA</sequence>
<dbReference type="PANTHER" id="PTHR46401:SF2">
    <property type="entry name" value="GLYCOSYLTRANSFERASE WBBK-RELATED"/>
    <property type="match status" value="1"/>
</dbReference>